<keyword evidence="5" id="KW-0813">Transport</keyword>
<feature type="transmembrane region" description="Helical" evidence="13">
    <location>
        <begin position="434"/>
        <end position="458"/>
    </location>
</feature>
<keyword evidence="10" id="KW-0406">Ion transport</keyword>
<keyword evidence="11 13" id="KW-0472">Membrane</keyword>
<evidence type="ECO:0000313" key="14">
    <source>
        <dbReference type="EMBL" id="SER21672.1"/>
    </source>
</evidence>
<organism evidence="14 15">
    <name type="scientific">Butyrivibrio fibrisolvens</name>
    <dbReference type="NCBI Taxonomy" id="831"/>
    <lineage>
        <taxon>Bacteria</taxon>
        <taxon>Bacillati</taxon>
        <taxon>Bacillota</taxon>
        <taxon>Clostridia</taxon>
        <taxon>Lachnospirales</taxon>
        <taxon>Lachnospiraceae</taxon>
        <taxon>Butyrivibrio</taxon>
    </lineage>
</organism>
<dbReference type="GO" id="GO:0042910">
    <property type="term" value="F:xenobiotic transmembrane transporter activity"/>
    <property type="evidence" value="ECO:0007669"/>
    <property type="project" value="InterPro"/>
</dbReference>
<evidence type="ECO:0000256" key="11">
    <source>
        <dbReference type="ARBA" id="ARBA00023136"/>
    </source>
</evidence>
<evidence type="ECO:0000256" key="1">
    <source>
        <dbReference type="ARBA" id="ARBA00003408"/>
    </source>
</evidence>
<feature type="transmembrane region" description="Helical" evidence="13">
    <location>
        <begin position="406"/>
        <end position="428"/>
    </location>
</feature>
<evidence type="ECO:0000256" key="12">
    <source>
        <dbReference type="ARBA" id="ARBA00031636"/>
    </source>
</evidence>
<dbReference type="InterPro" id="IPR048279">
    <property type="entry name" value="MdtK-like"/>
</dbReference>
<feature type="transmembrane region" description="Helical" evidence="13">
    <location>
        <begin position="105"/>
        <end position="127"/>
    </location>
</feature>
<dbReference type="GO" id="GO:0015297">
    <property type="term" value="F:antiporter activity"/>
    <property type="evidence" value="ECO:0007669"/>
    <property type="project" value="UniProtKB-KW"/>
</dbReference>
<dbReference type="GO" id="GO:0006811">
    <property type="term" value="P:monoatomic ion transport"/>
    <property type="evidence" value="ECO:0007669"/>
    <property type="project" value="UniProtKB-KW"/>
</dbReference>
<reference evidence="14 15" key="1">
    <citation type="submission" date="2016-10" db="EMBL/GenBank/DDBJ databases">
        <authorList>
            <person name="de Groot N.N."/>
        </authorList>
    </citation>
    <scope>NUCLEOTIDE SEQUENCE [LARGE SCALE GENOMIC DNA]</scope>
    <source>
        <strain evidence="14 15">AR40</strain>
    </source>
</reference>
<dbReference type="PIRSF" id="PIRSF006603">
    <property type="entry name" value="DinF"/>
    <property type="match status" value="1"/>
</dbReference>
<feature type="transmembrane region" description="Helical" evidence="13">
    <location>
        <begin position="147"/>
        <end position="167"/>
    </location>
</feature>
<feature type="transmembrane region" description="Helical" evidence="13">
    <location>
        <begin position="381"/>
        <end position="399"/>
    </location>
</feature>
<dbReference type="InterPro" id="IPR002528">
    <property type="entry name" value="MATE_fam"/>
</dbReference>
<evidence type="ECO:0000256" key="10">
    <source>
        <dbReference type="ARBA" id="ARBA00023065"/>
    </source>
</evidence>
<dbReference type="PANTHER" id="PTHR43298:SF2">
    <property type="entry name" value="FMN_FAD EXPORTER YEEO-RELATED"/>
    <property type="match status" value="1"/>
</dbReference>
<sequence length="472" mass="51821">MANTYSNKDNSKSLIAPRPFYGHVLAVAVPIMIQNGITNLVGMLDNLMVGQLSTEAMSGVSIVNQLLFVFYLCIFGGLAGIGIFSAQFWGKKDLKGMQYTMRAKMILAFMITMIGVLVLYIFRTSLIGMFLHEGGDTGDLELTLQHAISYLLVMYVGLLPMAITNVYASTLRETGQTLVPMSAGIIAVFVNLIGNYILIYGKFGAPALGVTGAALATVISRFIEMFIVVSWTHNNPDKNPYIRRCYSSMYIPSDLVFKFIIKGAPLLANEALWSIGTTMLVQCYSVRGLNAVAAFNISNSLANVFNIVFIAMGSATSILLGQELGAGRLDGAKLYALRLTTFSVILSSISGLMLFIIAPVFPDLYNTTDNIKHIALGLLRVNAVCMPLYAFTNSAYFTIRSGGKTFITFLFDSCFCWVVSFPVAFVLSRYTNMPIVWMFLTVQSMDLLKSVIGFIIVMRGKWIHDLTKYAGN</sequence>
<keyword evidence="7" id="KW-1003">Cell membrane</keyword>
<feature type="transmembrane region" description="Helical" evidence="13">
    <location>
        <begin position="20"/>
        <end position="42"/>
    </location>
</feature>
<feature type="transmembrane region" description="Helical" evidence="13">
    <location>
        <begin position="179"/>
        <end position="201"/>
    </location>
</feature>
<evidence type="ECO:0000256" key="2">
    <source>
        <dbReference type="ARBA" id="ARBA00004651"/>
    </source>
</evidence>
<keyword evidence="8 13" id="KW-0812">Transmembrane</keyword>
<dbReference type="InterPro" id="IPR050222">
    <property type="entry name" value="MATE_MdtK"/>
</dbReference>
<evidence type="ECO:0000256" key="9">
    <source>
        <dbReference type="ARBA" id="ARBA00022989"/>
    </source>
</evidence>
<dbReference type="RefSeq" id="WP_074754269.1">
    <property type="nucleotide sequence ID" value="NZ_FOGJ01000003.1"/>
</dbReference>
<keyword evidence="6" id="KW-0050">Antiport</keyword>
<dbReference type="OrthoDB" id="9780160at2"/>
<evidence type="ECO:0000256" key="7">
    <source>
        <dbReference type="ARBA" id="ARBA00022475"/>
    </source>
</evidence>
<feature type="transmembrane region" description="Helical" evidence="13">
    <location>
        <begin position="62"/>
        <end position="84"/>
    </location>
</feature>
<name>A0A1H9MDF5_BUTFI</name>
<proteinExistence type="inferred from homology"/>
<protein>
    <recommendedName>
        <fullName evidence="4">Probable multidrug resistance protein NorM</fullName>
    </recommendedName>
    <alternativeName>
        <fullName evidence="12">Multidrug-efflux transporter</fullName>
    </alternativeName>
</protein>
<dbReference type="NCBIfam" id="TIGR00797">
    <property type="entry name" value="matE"/>
    <property type="match status" value="1"/>
</dbReference>
<evidence type="ECO:0000256" key="5">
    <source>
        <dbReference type="ARBA" id="ARBA00022448"/>
    </source>
</evidence>
<dbReference type="Proteomes" id="UP000182584">
    <property type="component" value="Unassembled WGS sequence"/>
</dbReference>
<feature type="transmembrane region" description="Helical" evidence="13">
    <location>
        <begin position="342"/>
        <end position="361"/>
    </location>
</feature>
<comment type="subcellular location">
    <subcellularLocation>
        <location evidence="2">Cell membrane</location>
        <topology evidence="2">Multi-pass membrane protein</topology>
    </subcellularLocation>
</comment>
<dbReference type="AlphaFoldDB" id="A0A1H9MDF5"/>
<comment type="similarity">
    <text evidence="3">Belongs to the multi antimicrobial extrusion (MATE) (TC 2.A.66.1) family.</text>
</comment>
<gene>
    <name evidence="14" type="ORF">SAMN04487884_10360</name>
</gene>
<dbReference type="Pfam" id="PF01554">
    <property type="entry name" value="MatE"/>
    <property type="match status" value="2"/>
</dbReference>
<evidence type="ECO:0000313" key="15">
    <source>
        <dbReference type="Proteomes" id="UP000182584"/>
    </source>
</evidence>
<evidence type="ECO:0000256" key="4">
    <source>
        <dbReference type="ARBA" id="ARBA00020268"/>
    </source>
</evidence>
<evidence type="ECO:0000256" key="3">
    <source>
        <dbReference type="ARBA" id="ARBA00010199"/>
    </source>
</evidence>
<accession>A0A1H9MDF5</accession>
<dbReference type="GO" id="GO:0005886">
    <property type="term" value="C:plasma membrane"/>
    <property type="evidence" value="ECO:0007669"/>
    <property type="project" value="UniProtKB-SubCell"/>
</dbReference>
<dbReference type="EMBL" id="FOGJ01000003">
    <property type="protein sequence ID" value="SER21672.1"/>
    <property type="molecule type" value="Genomic_DNA"/>
</dbReference>
<evidence type="ECO:0000256" key="13">
    <source>
        <dbReference type="SAM" id="Phobius"/>
    </source>
</evidence>
<feature type="transmembrane region" description="Helical" evidence="13">
    <location>
        <begin position="213"/>
        <end position="234"/>
    </location>
</feature>
<feature type="transmembrane region" description="Helical" evidence="13">
    <location>
        <begin position="301"/>
        <end position="321"/>
    </location>
</feature>
<dbReference type="PANTHER" id="PTHR43298">
    <property type="entry name" value="MULTIDRUG RESISTANCE PROTEIN NORM-RELATED"/>
    <property type="match status" value="1"/>
</dbReference>
<keyword evidence="9 13" id="KW-1133">Transmembrane helix</keyword>
<comment type="function">
    <text evidence="1">Multidrug efflux pump.</text>
</comment>
<evidence type="ECO:0000256" key="6">
    <source>
        <dbReference type="ARBA" id="ARBA00022449"/>
    </source>
</evidence>
<evidence type="ECO:0000256" key="8">
    <source>
        <dbReference type="ARBA" id="ARBA00022692"/>
    </source>
</evidence>